<evidence type="ECO:0000256" key="7">
    <source>
        <dbReference type="ARBA" id="ARBA00023239"/>
    </source>
</evidence>
<dbReference type="RefSeq" id="WP_115432741.1">
    <property type="nucleotide sequence ID" value="NZ_CP031337.1"/>
</dbReference>
<comment type="cofactor">
    <cofactor evidence="1 10">
        <name>Mg(2+)</name>
        <dbReference type="ChEBI" id="CHEBI:18420"/>
    </cofactor>
</comment>
<dbReference type="PRINTS" id="PR00150">
    <property type="entry name" value="PEPCARBXLASE"/>
</dbReference>
<accession>A0A345Y4F4</accession>
<dbReference type="Gene3D" id="1.20.1440.90">
    <property type="entry name" value="Phosphoenolpyruvate/pyruvate domain"/>
    <property type="match status" value="1"/>
</dbReference>
<keyword evidence="6 10" id="KW-0460">Magnesium</keyword>
<evidence type="ECO:0000256" key="1">
    <source>
        <dbReference type="ARBA" id="ARBA00001946"/>
    </source>
</evidence>
<dbReference type="PROSITE" id="PS00393">
    <property type="entry name" value="PEPCASE_2"/>
    <property type="match status" value="1"/>
</dbReference>
<dbReference type="KEGG" id="ccah:DWG20_04810"/>
<keyword evidence="7 10" id="KW-0456">Lyase</keyword>
<dbReference type="GO" id="GO:0006099">
    <property type="term" value="P:tricarboxylic acid cycle"/>
    <property type="evidence" value="ECO:0007669"/>
    <property type="project" value="InterPro"/>
</dbReference>
<dbReference type="SUPFAM" id="SSF51621">
    <property type="entry name" value="Phosphoenolpyruvate/pyruvate domain"/>
    <property type="match status" value="1"/>
</dbReference>
<comment type="similarity">
    <text evidence="3 10">Belongs to the PEPCase type 1 family.</text>
</comment>
<dbReference type="Proteomes" id="UP000254537">
    <property type="component" value="Chromosome"/>
</dbReference>
<sequence length="902" mass="98860">MTQEDQDRDLPFKLDLARLDALLAEILLEQEGEHVYQELKTIPALGGSGDAAAMLGRLTPVAASALVRACGFYSQLFNIAEDLHHTRLDRAERRADTSPRAGSLERALMRIKQDGVGFSRLNEVLSEASVVPVLTAHPTEVQRQSVLDAHRAVRRFLTRLHWPELTAEDEAELMAKLKRVVLALWQTSEIRHFKLTVSDEIENGVAYHKLTFFQALPTLYERLGRRVKDAFGETPELPSFVRVGSWIGGDRDGNPNVDATVLRLAFTRQAEVAFGHYFAELAGLYRELSLSARRVEVSEGVKRLAEASPDVAESRREEPYRLALATIEARLSGSAKATGLPAGGRYPASEPYLDHHAFHADLSLLAASLNAHGSGVLADGRLGRLIRAVDVFGFFLMPVDLRQHAAIHAGVVGELFARAGLEEYAALDEAARVRVLSRELATPRLLYSPYVHYSDETSKELAIFREAAKVQEQFGLDAIRQSIISNCASVSDVLALALIGKETGLIRLDDAGRAVSRLNLVPLFETIADLQGSADVMDALFAQPWYRELLKSRGNVQEVMLGYSDSNKDGGYFTSQWELYQAEKRLVASFDKAGVKLQLFHGRGGSVGRGGGPSFEAIMAQPTGSVAGRIRITEQGEVISSKYADQDIGAGHLEALVAATLEATLTEHQVDASDEGVFDELSSDAFVAYRELVESPGFMQYFLAATPINEIAKLNIGSRPASRKGLASIKDLRAIPWVFSWSQSRVMLPGWYGVGSAVAAFLARHGEAGLERLQRLYRASPFFQVMLSNMEQVLAKADLSIARRYASLVTDGPLSDALFARIEGEWQKTLNAFHAITGQAKLLEANAALSRSLDTRLPYLNALNLLQVELLRRLRAEPADAEVLTATHLTINGIATGLRNSG</sequence>
<comment type="subunit">
    <text evidence="10">Homotetramer.</text>
</comment>
<dbReference type="EC" id="4.1.1.31" evidence="4 10"/>
<dbReference type="EMBL" id="CP031337">
    <property type="protein sequence ID" value="AXK38806.1"/>
    <property type="molecule type" value="Genomic_DNA"/>
</dbReference>
<evidence type="ECO:0000313" key="13">
    <source>
        <dbReference type="EMBL" id="AXK38806.1"/>
    </source>
</evidence>
<name>A0A345Y4F4_9NEIS</name>
<dbReference type="InterPro" id="IPR033129">
    <property type="entry name" value="PEPCASE_His_AS"/>
</dbReference>
<evidence type="ECO:0000256" key="11">
    <source>
        <dbReference type="PROSITE-ProRule" id="PRU10111"/>
    </source>
</evidence>
<keyword evidence="8 10" id="KW-0120">Carbon dioxide fixation</keyword>
<gene>
    <name evidence="10" type="primary">ppc</name>
    <name evidence="13" type="ORF">DWG20_04810</name>
</gene>
<comment type="catalytic activity">
    <reaction evidence="9 10">
        <text>oxaloacetate + phosphate = phosphoenolpyruvate + hydrogencarbonate</text>
        <dbReference type="Rhea" id="RHEA:28370"/>
        <dbReference type="ChEBI" id="CHEBI:16452"/>
        <dbReference type="ChEBI" id="CHEBI:17544"/>
        <dbReference type="ChEBI" id="CHEBI:43474"/>
        <dbReference type="ChEBI" id="CHEBI:58702"/>
        <dbReference type="EC" id="4.1.1.31"/>
    </reaction>
</comment>
<evidence type="ECO:0000256" key="6">
    <source>
        <dbReference type="ARBA" id="ARBA00022842"/>
    </source>
</evidence>
<protein>
    <recommendedName>
        <fullName evidence="5 10">Phosphoenolpyruvate carboxylase</fullName>
        <shortName evidence="10">PEPC</shortName>
        <shortName evidence="10">PEPCase</shortName>
        <ecNumber evidence="4 10">4.1.1.31</ecNumber>
    </recommendedName>
</protein>
<feature type="active site" evidence="10 11">
    <location>
        <position position="137"/>
    </location>
</feature>
<evidence type="ECO:0000313" key="14">
    <source>
        <dbReference type="Proteomes" id="UP000254537"/>
    </source>
</evidence>
<evidence type="ECO:0000256" key="3">
    <source>
        <dbReference type="ARBA" id="ARBA00008346"/>
    </source>
</evidence>
<reference evidence="13 14" key="1">
    <citation type="submission" date="2018-07" db="EMBL/GenBank/DDBJ databases">
        <title>Crenobacter cavernae sp. nov., isolated from a karst cave.</title>
        <authorList>
            <person name="Zhu H."/>
        </authorList>
    </citation>
    <scope>NUCLEOTIDE SEQUENCE [LARGE SCALE GENOMIC DNA]</scope>
    <source>
        <strain evidence="13 14">K1W11S-77</strain>
    </source>
</reference>
<dbReference type="PROSITE" id="PS00781">
    <property type="entry name" value="PEPCASE_1"/>
    <property type="match status" value="1"/>
</dbReference>
<evidence type="ECO:0000256" key="12">
    <source>
        <dbReference type="PROSITE-ProRule" id="PRU10112"/>
    </source>
</evidence>
<dbReference type="GO" id="GO:0015977">
    <property type="term" value="P:carbon fixation"/>
    <property type="evidence" value="ECO:0007669"/>
    <property type="project" value="UniProtKB-UniRule"/>
</dbReference>
<evidence type="ECO:0000256" key="8">
    <source>
        <dbReference type="ARBA" id="ARBA00023300"/>
    </source>
</evidence>
<comment type="function">
    <text evidence="2 10">Forms oxaloacetate, a four-carbon dicarboxylic acid source for the tricarboxylic acid cycle.</text>
</comment>
<dbReference type="InterPro" id="IPR021135">
    <property type="entry name" value="PEP_COase"/>
</dbReference>
<dbReference type="InterPro" id="IPR022805">
    <property type="entry name" value="PEP_COase_bac/pln-type"/>
</dbReference>
<dbReference type="GO" id="GO:0005829">
    <property type="term" value="C:cytosol"/>
    <property type="evidence" value="ECO:0007669"/>
    <property type="project" value="TreeGrafter"/>
</dbReference>
<dbReference type="GO" id="GO:0000287">
    <property type="term" value="F:magnesium ion binding"/>
    <property type="evidence" value="ECO:0007669"/>
    <property type="project" value="UniProtKB-UniRule"/>
</dbReference>
<feature type="active site" evidence="10 12">
    <location>
        <position position="568"/>
    </location>
</feature>
<proteinExistence type="inferred from homology"/>
<dbReference type="NCBIfam" id="NF000584">
    <property type="entry name" value="PRK00009.1"/>
    <property type="match status" value="1"/>
</dbReference>
<dbReference type="OrthoDB" id="9768133at2"/>
<dbReference type="PANTHER" id="PTHR30523">
    <property type="entry name" value="PHOSPHOENOLPYRUVATE CARBOXYLASE"/>
    <property type="match status" value="1"/>
</dbReference>
<evidence type="ECO:0000256" key="5">
    <source>
        <dbReference type="ARBA" id="ARBA00022419"/>
    </source>
</evidence>
<evidence type="ECO:0000256" key="2">
    <source>
        <dbReference type="ARBA" id="ARBA00003670"/>
    </source>
</evidence>
<evidence type="ECO:0000256" key="10">
    <source>
        <dbReference type="HAMAP-Rule" id="MF_00595"/>
    </source>
</evidence>
<organism evidence="13 14">
    <name type="scientific">Crenobacter cavernae</name>
    <dbReference type="NCBI Taxonomy" id="2290923"/>
    <lineage>
        <taxon>Bacteria</taxon>
        <taxon>Pseudomonadati</taxon>
        <taxon>Pseudomonadota</taxon>
        <taxon>Betaproteobacteria</taxon>
        <taxon>Neisseriales</taxon>
        <taxon>Neisseriaceae</taxon>
        <taxon>Crenobacter</taxon>
    </lineage>
</organism>
<dbReference type="AlphaFoldDB" id="A0A345Y4F4"/>
<dbReference type="HAMAP" id="MF_00595">
    <property type="entry name" value="PEPcase_type1"/>
    <property type="match status" value="1"/>
</dbReference>
<dbReference type="InterPro" id="IPR018129">
    <property type="entry name" value="PEP_COase_Lys_AS"/>
</dbReference>
<dbReference type="PANTHER" id="PTHR30523:SF6">
    <property type="entry name" value="PHOSPHOENOLPYRUVATE CARBOXYLASE"/>
    <property type="match status" value="1"/>
</dbReference>
<evidence type="ECO:0000256" key="9">
    <source>
        <dbReference type="ARBA" id="ARBA00048995"/>
    </source>
</evidence>
<dbReference type="GO" id="GO:0006107">
    <property type="term" value="P:oxaloacetate metabolic process"/>
    <property type="evidence" value="ECO:0007669"/>
    <property type="project" value="UniProtKB-UniRule"/>
</dbReference>
<keyword evidence="13" id="KW-0670">Pyruvate</keyword>
<evidence type="ECO:0000256" key="4">
    <source>
        <dbReference type="ARBA" id="ARBA00012305"/>
    </source>
</evidence>
<dbReference type="GO" id="GO:0008964">
    <property type="term" value="F:phosphoenolpyruvate carboxylase activity"/>
    <property type="evidence" value="ECO:0007669"/>
    <property type="project" value="UniProtKB-UniRule"/>
</dbReference>
<dbReference type="Pfam" id="PF00311">
    <property type="entry name" value="PEPcase"/>
    <property type="match status" value="1"/>
</dbReference>
<dbReference type="InterPro" id="IPR015813">
    <property type="entry name" value="Pyrv/PenolPyrv_kinase-like_dom"/>
</dbReference>